<dbReference type="EMBL" id="BPRC01000012">
    <property type="protein sequence ID" value="GJE66228.1"/>
    <property type="molecule type" value="Genomic_DNA"/>
</dbReference>
<reference evidence="1" key="1">
    <citation type="journal article" date="2021" name="Front. Microbiol.">
        <title>Comprehensive Comparative Genomics and Phenotyping of Methylobacterium Species.</title>
        <authorList>
            <person name="Alessa O."/>
            <person name="Ogura Y."/>
            <person name="Fujitani Y."/>
            <person name="Takami H."/>
            <person name="Hayashi T."/>
            <person name="Sahin N."/>
            <person name="Tani A."/>
        </authorList>
    </citation>
    <scope>NUCLEOTIDE SEQUENCE</scope>
    <source>
        <strain evidence="1">NBRC 15686</strain>
    </source>
</reference>
<proteinExistence type="predicted"/>
<keyword evidence="2" id="KW-1185">Reference proteome</keyword>
<accession>A0ABQ4UGV1</accession>
<evidence type="ECO:0000313" key="2">
    <source>
        <dbReference type="Proteomes" id="UP001055039"/>
    </source>
</evidence>
<sequence>MSDVSSNGRITWTQDGISEVPLQRFTGRVGAIEVATVEFDGSNRLWTWWSPLSDDIWGHAKDADGAKQAADVWLREWLENFRTFFEAGRRRDHAAAGAVSRVRHM</sequence>
<protein>
    <submittedName>
        <fullName evidence="1">Uncharacterized protein</fullName>
    </submittedName>
</protein>
<reference evidence="1" key="2">
    <citation type="submission" date="2021-08" db="EMBL/GenBank/DDBJ databases">
        <authorList>
            <person name="Tani A."/>
            <person name="Ola A."/>
            <person name="Ogura Y."/>
            <person name="Katsura K."/>
            <person name="Hayashi T."/>
        </authorList>
    </citation>
    <scope>NUCLEOTIDE SEQUENCE</scope>
    <source>
        <strain evidence="1">NBRC 15686</strain>
    </source>
</reference>
<comment type="caution">
    <text evidence="1">The sequence shown here is derived from an EMBL/GenBank/DDBJ whole genome shotgun (WGS) entry which is preliminary data.</text>
</comment>
<organism evidence="1 2">
    <name type="scientific">Methylorubrum aminovorans</name>
    <dbReference type="NCBI Taxonomy" id="269069"/>
    <lineage>
        <taxon>Bacteria</taxon>
        <taxon>Pseudomonadati</taxon>
        <taxon>Pseudomonadota</taxon>
        <taxon>Alphaproteobacteria</taxon>
        <taxon>Hyphomicrobiales</taxon>
        <taxon>Methylobacteriaceae</taxon>
        <taxon>Methylorubrum</taxon>
    </lineage>
</organism>
<name>A0ABQ4UGV1_9HYPH</name>
<gene>
    <name evidence="1" type="ORF">LNAOJCKE_3445</name>
</gene>
<dbReference type="RefSeq" id="WP_238225889.1">
    <property type="nucleotide sequence ID" value="NZ_BAAADH010000026.1"/>
</dbReference>
<evidence type="ECO:0000313" key="1">
    <source>
        <dbReference type="EMBL" id="GJE66228.1"/>
    </source>
</evidence>
<dbReference type="Proteomes" id="UP001055039">
    <property type="component" value="Unassembled WGS sequence"/>
</dbReference>